<evidence type="ECO:0000313" key="1">
    <source>
        <dbReference type="EMBL" id="ORX61356.1"/>
    </source>
</evidence>
<dbReference type="STRING" id="101127.A0A1X2GTI1"/>
<dbReference type="Proteomes" id="UP000242146">
    <property type="component" value="Unassembled WGS sequence"/>
</dbReference>
<accession>A0A1X2GTI1</accession>
<organism evidence="1 2">
    <name type="scientific">Hesseltinella vesiculosa</name>
    <dbReference type="NCBI Taxonomy" id="101127"/>
    <lineage>
        <taxon>Eukaryota</taxon>
        <taxon>Fungi</taxon>
        <taxon>Fungi incertae sedis</taxon>
        <taxon>Mucoromycota</taxon>
        <taxon>Mucoromycotina</taxon>
        <taxon>Mucoromycetes</taxon>
        <taxon>Mucorales</taxon>
        <taxon>Cunninghamellaceae</taxon>
        <taxon>Hesseltinella</taxon>
    </lineage>
</organism>
<keyword evidence="2" id="KW-1185">Reference proteome</keyword>
<gene>
    <name evidence="1" type="ORF">DM01DRAFT_1121024</name>
</gene>
<dbReference type="AlphaFoldDB" id="A0A1X2GTI1"/>
<proteinExistence type="predicted"/>
<protein>
    <submittedName>
        <fullName evidence="1">Uncharacterized protein</fullName>
    </submittedName>
</protein>
<dbReference type="OrthoDB" id="9988524at2759"/>
<dbReference type="Gene3D" id="3.40.50.1820">
    <property type="entry name" value="alpha/beta hydrolase"/>
    <property type="match status" value="1"/>
</dbReference>
<comment type="caution">
    <text evidence="1">The sequence shown here is derived from an EMBL/GenBank/DDBJ whole genome shotgun (WGS) entry which is preliminary data.</text>
</comment>
<sequence length="145" mass="16311">MQAIALIFVAMAIALEDLEDLRAVAQHFEKQGYEIFATVSHSRGSASCFKYATTCEKPLPHVVNVSGRYDMRHDSTVPRRPENIKQLQENGFFKWSFSKRGKVLESIVTVEEAKQFSDWDNSHGNLSEIGRKNVLNGLVDSDAHA</sequence>
<reference evidence="1 2" key="1">
    <citation type="submission" date="2016-07" db="EMBL/GenBank/DDBJ databases">
        <title>Pervasive Adenine N6-methylation of Active Genes in Fungi.</title>
        <authorList>
            <consortium name="DOE Joint Genome Institute"/>
            <person name="Mondo S.J."/>
            <person name="Dannebaum R.O."/>
            <person name="Kuo R.C."/>
            <person name="Labutti K."/>
            <person name="Haridas S."/>
            <person name="Kuo A."/>
            <person name="Salamov A."/>
            <person name="Ahrendt S.R."/>
            <person name="Lipzen A."/>
            <person name="Sullivan W."/>
            <person name="Andreopoulos W.B."/>
            <person name="Clum A."/>
            <person name="Lindquist E."/>
            <person name="Daum C."/>
            <person name="Ramamoorthy G.K."/>
            <person name="Gryganskyi A."/>
            <person name="Culley D."/>
            <person name="Magnuson J.K."/>
            <person name="James T.Y."/>
            <person name="O'Malley M.A."/>
            <person name="Stajich J.E."/>
            <person name="Spatafora J.W."/>
            <person name="Visel A."/>
            <person name="Grigoriev I.V."/>
        </authorList>
    </citation>
    <scope>NUCLEOTIDE SEQUENCE [LARGE SCALE GENOMIC DNA]</scope>
    <source>
        <strain evidence="1 2">NRRL 3301</strain>
    </source>
</reference>
<evidence type="ECO:0000313" key="2">
    <source>
        <dbReference type="Proteomes" id="UP000242146"/>
    </source>
</evidence>
<dbReference type="EMBL" id="MCGT01000003">
    <property type="protein sequence ID" value="ORX61356.1"/>
    <property type="molecule type" value="Genomic_DNA"/>
</dbReference>
<dbReference type="InterPro" id="IPR029058">
    <property type="entry name" value="AB_hydrolase_fold"/>
</dbReference>
<name>A0A1X2GTI1_9FUNG</name>